<feature type="signal peptide" evidence="1">
    <location>
        <begin position="1"/>
        <end position="18"/>
    </location>
</feature>
<proteinExistence type="predicted"/>
<feature type="domain" description="Intradiol ring-cleavage dioxygenases" evidence="2">
    <location>
        <begin position="106"/>
        <end position="209"/>
    </location>
</feature>
<dbReference type="PANTHER" id="PTHR34315:SF1">
    <property type="entry name" value="INTRADIOL RING-CLEAVAGE DIOXYGENASES DOMAIN-CONTAINING PROTEIN-RELATED"/>
    <property type="match status" value="1"/>
</dbReference>
<evidence type="ECO:0000256" key="1">
    <source>
        <dbReference type="SAM" id="SignalP"/>
    </source>
</evidence>
<feature type="chain" id="PRO_5045482612" description="Intradiol ring-cleavage dioxygenases domain-containing protein" evidence="1">
    <location>
        <begin position="19"/>
        <end position="320"/>
    </location>
</feature>
<dbReference type="CDD" id="cd03457">
    <property type="entry name" value="intradiol_dioxygenase_like"/>
    <property type="match status" value="1"/>
</dbReference>
<dbReference type="Gene3D" id="2.60.130.10">
    <property type="entry name" value="Aromatic compound dioxygenase"/>
    <property type="match status" value="1"/>
</dbReference>
<organism evidence="3 4">
    <name type="scientific">Cladobotryum mycophilum</name>
    <dbReference type="NCBI Taxonomy" id="491253"/>
    <lineage>
        <taxon>Eukaryota</taxon>
        <taxon>Fungi</taxon>
        <taxon>Dikarya</taxon>
        <taxon>Ascomycota</taxon>
        <taxon>Pezizomycotina</taxon>
        <taxon>Sordariomycetes</taxon>
        <taxon>Hypocreomycetidae</taxon>
        <taxon>Hypocreales</taxon>
        <taxon>Hypocreaceae</taxon>
        <taxon>Cladobotryum</taxon>
    </lineage>
</organism>
<dbReference type="Proteomes" id="UP001338125">
    <property type="component" value="Unassembled WGS sequence"/>
</dbReference>
<evidence type="ECO:0000313" key="4">
    <source>
        <dbReference type="Proteomes" id="UP001338125"/>
    </source>
</evidence>
<dbReference type="Pfam" id="PF00775">
    <property type="entry name" value="Dioxygenase_C"/>
    <property type="match status" value="1"/>
</dbReference>
<dbReference type="InterPro" id="IPR000627">
    <property type="entry name" value="Intradiol_dOase_C"/>
</dbReference>
<keyword evidence="1" id="KW-0732">Signal</keyword>
<sequence>MRFNAILAALAATNLVASHPGEDHSKELEARRRFLDENVNNLDHCAGKIKARGLDYHAAARRQLLEEKLRAKGGVGLERRYEAGFPQNEFEFQGNSSCVLSPEETEGPYYVVGERIREDLTDGQKGLPFAYGVQFIDTTTCEPVVGAYIDSWHANSTGVYSGVVARQNGAGEADPANVKKTFGRGIQKTDENGIASFTSIFPGHYFGRTIHVHVLVHLNAKPTPDGRLQGSLTPYVGQFYFDQGLISRVEKNAPYNTNTQGLTTNDQDRFLQQDLRQGGHPFVEIKETSHGLVGWISFGINPKNFHTVTVAQTFHPQPTA</sequence>
<protein>
    <recommendedName>
        <fullName evidence="2">Intradiol ring-cleavage dioxygenases domain-containing protein</fullName>
    </recommendedName>
</protein>
<accession>A0ABR0SBF8</accession>
<comment type="caution">
    <text evidence="3">The sequence shown here is derived from an EMBL/GenBank/DDBJ whole genome shotgun (WGS) entry which is preliminary data.</text>
</comment>
<dbReference type="SUPFAM" id="SSF49482">
    <property type="entry name" value="Aromatic compound dioxygenase"/>
    <property type="match status" value="1"/>
</dbReference>
<name>A0ABR0SBF8_9HYPO</name>
<gene>
    <name evidence="3" type="ORF">PT974_11022</name>
</gene>
<keyword evidence="4" id="KW-1185">Reference proteome</keyword>
<dbReference type="PANTHER" id="PTHR34315">
    <property type="match status" value="1"/>
</dbReference>
<evidence type="ECO:0000259" key="2">
    <source>
        <dbReference type="Pfam" id="PF00775"/>
    </source>
</evidence>
<evidence type="ECO:0000313" key="3">
    <source>
        <dbReference type="EMBL" id="KAK5989499.1"/>
    </source>
</evidence>
<reference evidence="3 4" key="1">
    <citation type="submission" date="2024-01" db="EMBL/GenBank/DDBJ databases">
        <title>Complete genome of Cladobotryum mycophilum ATHUM6906.</title>
        <authorList>
            <person name="Christinaki A.C."/>
            <person name="Myridakis A.I."/>
            <person name="Kouvelis V.N."/>
        </authorList>
    </citation>
    <scope>NUCLEOTIDE SEQUENCE [LARGE SCALE GENOMIC DNA]</scope>
    <source>
        <strain evidence="3 4">ATHUM6906</strain>
    </source>
</reference>
<dbReference type="InterPro" id="IPR015889">
    <property type="entry name" value="Intradiol_dOase_core"/>
</dbReference>
<dbReference type="EMBL" id="JAVFKD010000015">
    <property type="protein sequence ID" value="KAK5989499.1"/>
    <property type="molecule type" value="Genomic_DNA"/>
</dbReference>